<protein>
    <recommendedName>
        <fullName evidence="5">BHLH domain-containing protein</fullName>
    </recommendedName>
</protein>
<dbReference type="FunFam" id="4.10.280.10:FF:000029">
    <property type="entry name" value="Achaete-scute family bHLH transcription factor 1"/>
    <property type="match status" value="1"/>
</dbReference>
<dbReference type="PROSITE" id="PS50888">
    <property type="entry name" value="BHLH"/>
    <property type="match status" value="1"/>
</dbReference>
<dbReference type="GO" id="GO:0005634">
    <property type="term" value="C:nucleus"/>
    <property type="evidence" value="ECO:0007669"/>
    <property type="project" value="UniProtKB-SubCell"/>
</dbReference>
<evidence type="ECO:0000256" key="4">
    <source>
        <dbReference type="ARBA" id="ARBA00023242"/>
    </source>
</evidence>
<dbReference type="GO" id="GO:0007399">
    <property type="term" value="P:nervous system development"/>
    <property type="evidence" value="ECO:0007669"/>
    <property type="project" value="UniProtKB-KW"/>
</dbReference>
<dbReference type="PANTHER" id="PTHR23349:SF110">
    <property type="entry name" value="BHLH DOMAIN-CONTAINING PROTEIN"/>
    <property type="match status" value="1"/>
</dbReference>
<organism evidence="6 7">
    <name type="scientific">Pristionchus fissidentatus</name>
    <dbReference type="NCBI Taxonomy" id="1538716"/>
    <lineage>
        <taxon>Eukaryota</taxon>
        <taxon>Metazoa</taxon>
        <taxon>Ecdysozoa</taxon>
        <taxon>Nematoda</taxon>
        <taxon>Chromadorea</taxon>
        <taxon>Rhabditida</taxon>
        <taxon>Rhabditina</taxon>
        <taxon>Diplogasteromorpha</taxon>
        <taxon>Diplogasteroidea</taxon>
        <taxon>Neodiplogasteridae</taxon>
        <taxon>Pristionchus</taxon>
    </lineage>
</organism>
<evidence type="ECO:0000259" key="5">
    <source>
        <dbReference type="PROSITE" id="PS50888"/>
    </source>
</evidence>
<comment type="caution">
    <text evidence="6">The sequence shown here is derived from an EMBL/GenBank/DDBJ whole genome shotgun (WGS) entry which is preliminary data.</text>
</comment>
<dbReference type="Proteomes" id="UP001432322">
    <property type="component" value="Unassembled WGS sequence"/>
</dbReference>
<dbReference type="SMART" id="SM00353">
    <property type="entry name" value="HLH"/>
    <property type="match status" value="1"/>
</dbReference>
<dbReference type="GO" id="GO:0046983">
    <property type="term" value="F:protein dimerization activity"/>
    <property type="evidence" value="ECO:0007669"/>
    <property type="project" value="InterPro"/>
</dbReference>
<proteinExistence type="predicted"/>
<keyword evidence="2" id="KW-0524">Neurogenesis</keyword>
<dbReference type="GO" id="GO:0040008">
    <property type="term" value="P:regulation of growth"/>
    <property type="evidence" value="ECO:0007669"/>
    <property type="project" value="UniProtKB-ARBA"/>
</dbReference>
<dbReference type="Gene3D" id="4.10.280.10">
    <property type="entry name" value="Helix-loop-helix DNA-binding domain"/>
    <property type="match status" value="1"/>
</dbReference>
<sequence length="177" mass="20228">GSAPRSLHTPLPSLYHSATVFCFCLTPLSTSTSIMAKTKTIHKEKRNERERNRVHQVNIGFDRLRTTVQRISANKKMSKADTLREATRYIAQLKEILEKSGPIAVNYAHFIPHPTVLQQLHYSMTSPWTSPYSLARIRANLNLRQITRWNIHNIIKYSTTSPMAVDNPTSLSSSWLQ</sequence>
<dbReference type="EMBL" id="BTSY01000002">
    <property type="protein sequence ID" value="GMT14854.1"/>
    <property type="molecule type" value="Genomic_DNA"/>
</dbReference>
<keyword evidence="7" id="KW-1185">Reference proteome</keyword>
<evidence type="ECO:0000256" key="2">
    <source>
        <dbReference type="ARBA" id="ARBA00022902"/>
    </source>
</evidence>
<keyword evidence="4" id="KW-0539">Nucleus</keyword>
<comment type="subcellular location">
    <subcellularLocation>
        <location evidence="1">Nucleus</location>
    </subcellularLocation>
</comment>
<reference evidence="6" key="1">
    <citation type="submission" date="2023-10" db="EMBL/GenBank/DDBJ databases">
        <title>Genome assembly of Pristionchus species.</title>
        <authorList>
            <person name="Yoshida K."/>
            <person name="Sommer R.J."/>
        </authorList>
    </citation>
    <scope>NUCLEOTIDE SEQUENCE</scope>
    <source>
        <strain evidence="6">RS5133</strain>
    </source>
</reference>
<dbReference type="SUPFAM" id="SSF47459">
    <property type="entry name" value="HLH, helix-loop-helix DNA-binding domain"/>
    <property type="match status" value="1"/>
</dbReference>
<gene>
    <name evidence="6" type="ORF">PFISCL1PPCAC_6151</name>
</gene>
<evidence type="ECO:0000313" key="6">
    <source>
        <dbReference type="EMBL" id="GMT14854.1"/>
    </source>
</evidence>
<feature type="domain" description="BHLH" evidence="5">
    <location>
        <begin position="41"/>
        <end position="93"/>
    </location>
</feature>
<dbReference type="CDD" id="cd11418">
    <property type="entry name" value="bHLH_TS_ASCL"/>
    <property type="match status" value="1"/>
</dbReference>
<evidence type="ECO:0000313" key="7">
    <source>
        <dbReference type="Proteomes" id="UP001432322"/>
    </source>
</evidence>
<dbReference type="PANTHER" id="PTHR23349">
    <property type="entry name" value="BASIC HELIX-LOOP-HELIX TRANSCRIPTION FACTOR, TWIST"/>
    <property type="match status" value="1"/>
</dbReference>
<evidence type="ECO:0000256" key="1">
    <source>
        <dbReference type="ARBA" id="ARBA00004123"/>
    </source>
</evidence>
<dbReference type="GO" id="GO:0000981">
    <property type="term" value="F:DNA-binding transcription factor activity, RNA polymerase II-specific"/>
    <property type="evidence" value="ECO:0007669"/>
    <property type="project" value="TreeGrafter"/>
</dbReference>
<evidence type="ECO:0000256" key="3">
    <source>
        <dbReference type="ARBA" id="ARBA00023125"/>
    </source>
</evidence>
<dbReference type="AlphaFoldDB" id="A0AAV5V5Z6"/>
<name>A0AAV5V5Z6_9BILA</name>
<dbReference type="Pfam" id="PF00010">
    <property type="entry name" value="HLH"/>
    <property type="match status" value="1"/>
</dbReference>
<keyword evidence="3" id="KW-0238">DNA-binding</keyword>
<feature type="non-terminal residue" evidence="6">
    <location>
        <position position="1"/>
    </location>
</feature>
<accession>A0AAV5V5Z6</accession>
<dbReference type="InterPro" id="IPR050283">
    <property type="entry name" value="E-box_TF_Regulators"/>
</dbReference>
<dbReference type="InterPro" id="IPR011598">
    <property type="entry name" value="bHLH_dom"/>
</dbReference>
<dbReference type="InterPro" id="IPR036638">
    <property type="entry name" value="HLH_DNA-bd_sf"/>
</dbReference>
<dbReference type="GO" id="GO:0000977">
    <property type="term" value="F:RNA polymerase II transcription regulatory region sequence-specific DNA binding"/>
    <property type="evidence" value="ECO:0007669"/>
    <property type="project" value="TreeGrafter"/>
</dbReference>